<reference evidence="3 4" key="1">
    <citation type="submission" date="2020-08" db="EMBL/GenBank/DDBJ databases">
        <title>Cohnella phylogeny.</title>
        <authorList>
            <person name="Dunlap C."/>
        </authorList>
    </citation>
    <scope>NUCLEOTIDE SEQUENCE [LARGE SCALE GENOMIC DNA]</scope>
    <source>
        <strain evidence="3 4">DSM 28246</strain>
    </source>
</reference>
<evidence type="ECO:0000313" key="3">
    <source>
        <dbReference type="EMBL" id="MBB6670528.1"/>
    </source>
</evidence>
<accession>A0A7X0RNH2</accession>
<keyword evidence="4" id="KW-1185">Reference proteome</keyword>
<dbReference type="EMBL" id="JACJVP010000008">
    <property type="protein sequence ID" value="MBB6670528.1"/>
    <property type="molecule type" value="Genomic_DNA"/>
</dbReference>
<dbReference type="InterPro" id="IPR023393">
    <property type="entry name" value="START-like_dom_sf"/>
</dbReference>
<gene>
    <name evidence="3" type="ORF">H7C19_07485</name>
</gene>
<evidence type="ECO:0000259" key="2">
    <source>
        <dbReference type="Pfam" id="PF08327"/>
    </source>
</evidence>
<feature type="domain" description="Activator of Hsp90 ATPase homologue 1/2-like C-terminal" evidence="2">
    <location>
        <begin position="13"/>
        <end position="143"/>
    </location>
</feature>
<dbReference type="RefSeq" id="WP_185141967.1">
    <property type="nucleotide sequence ID" value="NZ_JACJVP010000008.1"/>
</dbReference>
<sequence length="152" mass="17337">MGLKELKYTIYVDAKPEQVWRIYTDAEATRAIFFGSELRSTFEVGAPYEYVGPGVDGGETVHVYGEVLAYEPYRFLSFTEHAGPSYREDHAKWKTRVSMTLETVGNTTKVTIVNDEWPDDHPSYASTQESWPMMLSNIKSYVETGKALDFGW</sequence>
<dbReference type="InterPro" id="IPR013538">
    <property type="entry name" value="ASHA1/2-like_C"/>
</dbReference>
<protein>
    <submittedName>
        <fullName evidence="3">SRPBCC domain-containing protein</fullName>
    </submittedName>
</protein>
<dbReference type="AlphaFoldDB" id="A0A7X0RNH2"/>
<comment type="caution">
    <text evidence="3">The sequence shown here is derived from an EMBL/GenBank/DDBJ whole genome shotgun (WGS) entry which is preliminary data.</text>
</comment>
<evidence type="ECO:0000256" key="1">
    <source>
        <dbReference type="ARBA" id="ARBA00006817"/>
    </source>
</evidence>
<dbReference type="Proteomes" id="UP000547209">
    <property type="component" value="Unassembled WGS sequence"/>
</dbReference>
<evidence type="ECO:0000313" key="4">
    <source>
        <dbReference type="Proteomes" id="UP000547209"/>
    </source>
</evidence>
<dbReference type="Gene3D" id="3.30.530.20">
    <property type="match status" value="1"/>
</dbReference>
<comment type="similarity">
    <text evidence="1">Belongs to the AHA1 family.</text>
</comment>
<dbReference type="SUPFAM" id="SSF55961">
    <property type="entry name" value="Bet v1-like"/>
    <property type="match status" value="1"/>
</dbReference>
<proteinExistence type="inferred from homology"/>
<organism evidence="3 4">
    <name type="scientific">Cohnella nanjingensis</name>
    <dbReference type="NCBI Taxonomy" id="1387779"/>
    <lineage>
        <taxon>Bacteria</taxon>
        <taxon>Bacillati</taxon>
        <taxon>Bacillota</taxon>
        <taxon>Bacilli</taxon>
        <taxon>Bacillales</taxon>
        <taxon>Paenibacillaceae</taxon>
        <taxon>Cohnella</taxon>
    </lineage>
</organism>
<dbReference type="Pfam" id="PF08327">
    <property type="entry name" value="AHSA1"/>
    <property type="match status" value="1"/>
</dbReference>
<name>A0A7X0RNH2_9BACL</name>